<name>X1QAQ6_9ZZZZ</name>
<comment type="caution">
    <text evidence="1">The sequence shown here is derived from an EMBL/GenBank/DDBJ whole genome shotgun (WGS) entry which is preliminary data.</text>
</comment>
<organism evidence="1">
    <name type="scientific">marine sediment metagenome</name>
    <dbReference type="NCBI Taxonomy" id="412755"/>
    <lineage>
        <taxon>unclassified sequences</taxon>
        <taxon>metagenomes</taxon>
        <taxon>ecological metagenomes</taxon>
    </lineage>
</organism>
<evidence type="ECO:0000313" key="1">
    <source>
        <dbReference type="EMBL" id="GAI51896.1"/>
    </source>
</evidence>
<feature type="non-terminal residue" evidence="1">
    <location>
        <position position="52"/>
    </location>
</feature>
<dbReference type="EMBL" id="BARV01034920">
    <property type="protein sequence ID" value="GAI51896.1"/>
    <property type="molecule type" value="Genomic_DNA"/>
</dbReference>
<dbReference type="SUPFAM" id="SSF55620">
    <property type="entry name" value="Tetrahydrobiopterin biosynthesis enzymes-like"/>
    <property type="match status" value="1"/>
</dbReference>
<dbReference type="Gene3D" id="3.30.479.10">
    <property type="entry name" value="6-pyruvoyl tetrahydropterin synthase/QueD"/>
    <property type="match status" value="1"/>
</dbReference>
<accession>X1QAQ6</accession>
<dbReference type="Pfam" id="PF01242">
    <property type="entry name" value="PTPS"/>
    <property type="match status" value="1"/>
</dbReference>
<dbReference type="InterPro" id="IPR038418">
    <property type="entry name" value="6-PTP_synth/QueD_sf"/>
</dbReference>
<reference evidence="1" key="1">
    <citation type="journal article" date="2014" name="Front. Microbiol.">
        <title>High frequency of phylogenetically diverse reductive dehalogenase-homologous genes in deep subseafloor sedimentary metagenomes.</title>
        <authorList>
            <person name="Kawai M."/>
            <person name="Futagami T."/>
            <person name="Toyoda A."/>
            <person name="Takaki Y."/>
            <person name="Nishi S."/>
            <person name="Hori S."/>
            <person name="Arai W."/>
            <person name="Tsubouchi T."/>
            <person name="Morono Y."/>
            <person name="Uchiyama I."/>
            <person name="Ito T."/>
            <person name="Fujiyama A."/>
            <person name="Inagaki F."/>
            <person name="Takami H."/>
        </authorList>
    </citation>
    <scope>NUCLEOTIDE SEQUENCE</scope>
    <source>
        <strain evidence="1">Expedition CK06-06</strain>
    </source>
</reference>
<protein>
    <submittedName>
        <fullName evidence="1">Uncharacterized protein</fullName>
    </submittedName>
</protein>
<proteinExistence type="predicted"/>
<dbReference type="InterPro" id="IPR007115">
    <property type="entry name" value="6-PTP_synth/QueD"/>
</dbReference>
<sequence>MFIVSVETHFWASHQLTPADGSKEPLHRHNWAVTADVSSDKLNSMGLVMDFC</sequence>
<dbReference type="AlphaFoldDB" id="X1QAQ6"/>
<gene>
    <name evidence="1" type="ORF">S06H3_54568</name>
</gene>